<name>A0A2X0VDI3_9GAMM</name>
<evidence type="ECO:0000313" key="1">
    <source>
        <dbReference type="EMBL" id="SPT70067.1"/>
    </source>
</evidence>
<dbReference type="Proteomes" id="UP000250086">
    <property type="component" value="Unassembled WGS sequence"/>
</dbReference>
<evidence type="ECO:0000313" key="2">
    <source>
        <dbReference type="Proteomes" id="UP000250086"/>
    </source>
</evidence>
<dbReference type="EMBL" id="UAPV01000001">
    <property type="protein sequence ID" value="SPT70067.1"/>
    <property type="molecule type" value="Genomic_DNA"/>
</dbReference>
<sequence>MTEQTKVDIQPIFICRAQFKEYVGISYSTVYRYLNSTFKGFPKPLILGTKAFYKLDDIKKFVAEMEV</sequence>
<gene>
    <name evidence="1" type="ORF">NCTC13093_01472</name>
</gene>
<reference evidence="1 2" key="1">
    <citation type="submission" date="2018-06" db="EMBL/GenBank/DDBJ databases">
        <authorList>
            <consortium name="Pathogen Informatics"/>
            <person name="Doyle S."/>
        </authorList>
    </citation>
    <scope>NUCLEOTIDE SEQUENCE [LARGE SCALE GENOMIC DNA]</scope>
    <source>
        <strain evidence="1 2">NCTC13093</strain>
    </source>
</reference>
<evidence type="ECO:0008006" key="3">
    <source>
        <dbReference type="Google" id="ProtNLM"/>
    </source>
</evidence>
<organism evidence="1 2">
    <name type="scientific">Anaerobiospirillum thomasii</name>
    <dbReference type="NCBI Taxonomy" id="179995"/>
    <lineage>
        <taxon>Bacteria</taxon>
        <taxon>Pseudomonadati</taxon>
        <taxon>Pseudomonadota</taxon>
        <taxon>Gammaproteobacteria</taxon>
        <taxon>Aeromonadales</taxon>
        <taxon>Succinivibrionaceae</taxon>
        <taxon>Anaerobiospirillum</taxon>
    </lineage>
</organism>
<dbReference type="AlphaFoldDB" id="A0A2X0VDI3"/>
<protein>
    <recommendedName>
        <fullName evidence="3">Helix-turn-helix domain</fullName>
    </recommendedName>
</protein>
<keyword evidence="2" id="KW-1185">Reference proteome</keyword>
<accession>A0A2X0VDI3</accession>
<dbReference type="RefSeq" id="WP_113744179.1">
    <property type="nucleotide sequence ID" value="NZ_UAPU01000007.1"/>
</dbReference>
<proteinExistence type="predicted"/>